<gene>
    <name evidence="7" type="primary">mbtK</name>
    <name evidence="7" type="ORF">Csp1_05960</name>
</gene>
<evidence type="ECO:0000313" key="7">
    <source>
        <dbReference type="EMBL" id="AWT25408.1"/>
    </source>
</evidence>
<dbReference type="KEGG" id="cpre:Csp1_05960"/>
<dbReference type="EMBL" id="CP024988">
    <property type="protein sequence ID" value="AWT25408.1"/>
    <property type="molecule type" value="Genomic_DNA"/>
</dbReference>
<comment type="pathway">
    <text evidence="2">Siderophore biosynthesis; mycobactin biosynthesis.</text>
</comment>
<evidence type="ECO:0000256" key="2">
    <source>
        <dbReference type="ARBA" id="ARBA00005102"/>
    </source>
</evidence>
<evidence type="ECO:0000256" key="1">
    <source>
        <dbReference type="ARBA" id="ARBA00003818"/>
    </source>
</evidence>
<dbReference type="SUPFAM" id="SSF55729">
    <property type="entry name" value="Acyl-CoA N-acyltransferases (Nat)"/>
    <property type="match status" value="1"/>
</dbReference>
<evidence type="ECO:0000259" key="6">
    <source>
        <dbReference type="SMART" id="SM01006"/>
    </source>
</evidence>
<keyword evidence="8" id="KW-1185">Reference proteome</keyword>
<dbReference type="PANTHER" id="PTHR31438">
    <property type="entry name" value="LYSINE N-ACYLTRANSFERASE C17G9.06C-RELATED"/>
    <property type="match status" value="1"/>
</dbReference>
<proteinExistence type="predicted"/>
<reference evidence="8" key="1">
    <citation type="submission" date="2017-11" db="EMBL/GenBank/DDBJ databases">
        <title>Otitis media/interna in a cat caused by the recently described species Corynebacterium provencense.</title>
        <authorList>
            <person name="Kittl S."/>
            <person name="Brodard I."/>
            <person name="Rychener L."/>
            <person name="Jores J."/>
            <person name="Roosje P."/>
            <person name="Gobeli Brawand S."/>
        </authorList>
    </citation>
    <scope>NUCLEOTIDE SEQUENCE [LARGE SCALE GENOMIC DNA]</scope>
    <source>
        <strain evidence="8">17KM38</strain>
    </source>
</reference>
<feature type="region of interest" description="Disordered" evidence="5">
    <location>
        <begin position="1"/>
        <end position="30"/>
    </location>
</feature>
<dbReference type="InterPro" id="IPR019432">
    <property type="entry name" value="Acyltransferase_MbtK/IucB-like"/>
</dbReference>
<dbReference type="SMART" id="SM01006">
    <property type="entry name" value="AlcB"/>
    <property type="match status" value="1"/>
</dbReference>
<dbReference type="RefSeq" id="WP_130839760.1">
    <property type="nucleotide sequence ID" value="NZ_CP024988.1"/>
</dbReference>
<sequence>MTDNQIPGPVTGPGAAGSGDDGLVPGDNGTVDLSVLHRLRTDIPESEFLPDPPPVPETLGYGLDDSFAVRTADPDRDAEMVSRWMKTPELEAAWEQPWEPERWAADWRAKLSTTYSVPVIVSYNGRDVGYMEIYRPHRDEIGKIYRSDPHDFGWHVAVGDASLTSRGIFGPFLLGLTQALVDADPLCRLVIVEPDASNGRVHHGLRAFGAVDAGEWQQRADRRVRLFLWPVRGEVAENRLYDRED</sequence>
<evidence type="ECO:0000256" key="4">
    <source>
        <dbReference type="ARBA" id="ARBA00031122"/>
    </source>
</evidence>
<dbReference type="Proteomes" id="UP000247696">
    <property type="component" value="Chromosome"/>
</dbReference>
<keyword evidence="7" id="KW-0808">Transferase</keyword>
<protein>
    <recommendedName>
        <fullName evidence="3">Lysine N-acyltransferase MbtK</fullName>
    </recommendedName>
    <alternativeName>
        <fullName evidence="4">Mycobactin synthase protein K</fullName>
    </alternativeName>
</protein>
<dbReference type="AlphaFoldDB" id="A0A2Z3YMX7"/>
<dbReference type="GO" id="GO:0019290">
    <property type="term" value="P:siderophore biosynthetic process"/>
    <property type="evidence" value="ECO:0007669"/>
    <property type="project" value="InterPro"/>
</dbReference>
<dbReference type="InterPro" id="IPR016181">
    <property type="entry name" value="Acyl_CoA_acyltransferase"/>
</dbReference>
<feature type="domain" description="Acyltransferase MbtK/IucB-like conserved" evidence="6">
    <location>
        <begin position="70"/>
        <end position="117"/>
    </location>
</feature>
<accession>A0A2Z3YMX7</accession>
<keyword evidence="7" id="KW-0012">Acyltransferase</keyword>
<name>A0A2Z3YMX7_9CORY</name>
<organism evidence="7 8">
    <name type="scientific">Corynebacterium provencense</name>
    <dbReference type="NCBI Taxonomy" id="1737425"/>
    <lineage>
        <taxon>Bacteria</taxon>
        <taxon>Bacillati</taxon>
        <taxon>Actinomycetota</taxon>
        <taxon>Actinomycetes</taxon>
        <taxon>Mycobacteriales</taxon>
        <taxon>Corynebacteriaceae</taxon>
        <taxon>Corynebacterium</taxon>
    </lineage>
</organism>
<comment type="function">
    <text evidence="1">Acyltransferase required for the direct transfer of medium- to long-chain fatty acyl moieties from a carrier protein (MbtL) on to the epsilon-amino group of lysine residue in the mycobactin core.</text>
</comment>
<dbReference type="GO" id="GO:0016410">
    <property type="term" value="F:N-acyltransferase activity"/>
    <property type="evidence" value="ECO:0007669"/>
    <property type="project" value="TreeGrafter"/>
</dbReference>
<dbReference type="Pfam" id="PF13523">
    <property type="entry name" value="Acetyltransf_8"/>
    <property type="match status" value="1"/>
</dbReference>
<dbReference type="UniPathway" id="UPA00011"/>
<dbReference type="Gene3D" id="3.40.630.30">
    <property type="match status" value="1"/>
</dbReference>
<evidence type="ECO:0000256" key="3">
    <source>
        <dbReference type="ARBA" id="ARBA00020586"/>
    </source>
</evidence>
<evidence type="ECO:0000313" key="8">
    <source>
        <dbReference type="Proteomes" id="UP000247696"/>
    </source>
</evidence>
<dbReference type="STRING" id="1737425.GCA_900049755_00778"/>
<evidence type="ECO:0000256" key="5">
    <source>
        <dbReference type="SAM" id="MobiDB-lite"/>
    </source>
</evidence>
<dbReference type="PANTHER" id="PTHR31438:SF1">
    <property type="entry name" value="LYSINE N-ACYLTRANSFERASE C17G9.06C-RELATED"/>
    <property type="match status" value="1"/>
</dbReference>